<dbReference type="Pfam" id="PF01844">
    <property type="entry name" value="HNH"/>
    <property type="match status" value="1"/>
</dbReference>
<gene>
    <name evidence="4" type="ORF">UFOVP1044_20</name>
    <name evidence="5" type="ORF">UFOVP1654_20</name>
    <name evidence="3" type="ORF">UFOVP878_4</name>
</gene>
<proteinExistence type="predicted"/>
<name>A0A6J5T4L8_9CAUD</name>
<dbReference type="GO" id="GO:0008270">
    <property type="term" value="F:zinc ion binding"/>
    <property type="evidence" value="ECO:0007669"/>
    <property type="project" value="InterPro"/>
</dbReference>
<dbReference type="InterPro" id="IPR003615">
    <property type="entry name" value="HNH_nuc"/>
</dbReference>
<dbReference type="InterPro" id="IPR002711">
    <property type="entry name" value="HNH"/>
</dbReference>
<dbReference type="GO" id="GO:0003676">
    <property type="term" value="F:nucleic acid binding"/>
    <property type="evidence" value="ECO:0007669"/>
    <property type="project" value="InterPro"/>
</dbReference>
<dbReference type="Gene3D" id="1.10.30.50">
    <property type="match status" value="1"/>
</dbReference>
<evidence type="ECO:0000259" key="2">
    <source>
        <dbReference type="SMART" id="SM00507"/>
    </source>
</evidence>
<reference evidence="5" key="1">
    <citation type="submission" date="2020-05" db="EMBL/GenBank/DDBJ databases">
        <authorList>
            <person name="Chiriac C."/>
            <person name="Salcher M."/>
            <person name="Ghai R."/>
            <person name="Kavagutti S V."/>
        </authorList>
    </citation>
    <scope>NUCLEOTIDE SEQUENCE</scope>
</reference>
<evidence type="ECO:0000256" key="1">
    <source>
        <dbReference type="SAM" id="MobiDB-lite"/>
    </source>
</evidence>
<sequence>MCRASRCIGGLVSQAHKRGTTTEWRKLREACFRVWGKTCMYCGDRASEVDHIIEVAVGGTNTIDNVQPLCKPCHMAKTAAFNTVRVRPSQSHGGVFSGRVPPTDSLAGISPQMARFDPPTTERPKS</sequence>
<dbReference type="EMBL" id="LR796824">
    <property type="protein sequence ID" value="CAB4168340.1"/>
    <property type="molecule type" value="Genomic_DNA"/>
</dbReference>
<feature type="domain" description="HNH nuclease" evidence="2">
    <location>
        <begin position="26"/>
        <end position="75"/>
    </location>
</feature>
<evidence type="ECO:0000313" key="3">
    <source>
        <dbReference type="EMBL" id="CAB4168340.1"/>
    </source>
</evidence>
<dbReference type="CDD" id="cd00085">
    <property type="entry name" value="HNHc"/>
    <property type="match status" value="1"/>
</dbReference>
<protein>
    <submittedName>
        <fullName evidence="5">HNHc domain containing protein</fullName>
    </submittedName>
</protein>
<evidence type="ECO:0000313" key="5">
    <source>
        <dbReference type="EMBL" id="CAB4222176.1"/>
    </source>
</evidence>
<dbReference type="SMART" id="SM00507">
    <property type="entry name" value="HNHc"/>
    <property type="match status" value="1"/>
</dbReference>
<dbReference type="EMBL" id="LR797521">
    <property type="protein sequence ID" value="CAB4222176.1"/>
    <property type="molecule type" value="Genomic_DNA"/>
</dbReference>
<dbReference type="EMBL" id="LR796992">
    <property type="protein sequence ID" value="CAB4180341.1"/>
    <property type="molecule type" value="Genomic_DNA"/>
</dbReference>
<accession>A0A6J5T4L8</accession>
<organism evidence="5">
    <name type="scientific">uncultured Caudovirales phage</name>
    <dbReference type="NCBI Taxonomy" id="2100421"/>
    <lineage>
        <taxon>Viruses</taxon>
        <taxon>Duplodnaviria</taxon>
        <taxon>Heunggongvirae</taxon>
        <taxon>Uroviricota</taxon>
        <taxon>Caudoviricetes</taxon>
        <taxon>Peduoviridae</taxon>
        <taxon>Maltschvirus</taxon>
        <taxon>Maltschvirus maltsch</taxon>
    </lineage>
</organism>
<feature type="region of interest" description="Disordered" evidence="1">
    <location>
        <begin position="90"/>
        <end position="126"/>
    </location>
</feature>
<dbReference type="GO" id="GO:0004519">
    <property type="term" value="F:endonuclease activity"/>
    <property type="evidence" value="ECO:0007669"/>
    <property type="project" value="InterPro"/>
</dbReference>
<evidence type="ECO:0000313" key="4">
    <source>
        <dbReference type="EMBL" id="CAB4180341.1"/>
    </source>
</evidence>